<name>A0A8W8M9P6_MAGGI</name>
<dbReference type="EnsemblMetazoa" id="G31975.1">
    <property type="protein sequence ID" value="G31975.1:cds"/>
    <property type="gene ID" value="G31975"/>
</dbReference>
<dbReference type="InterPro" id="IPR042266">
    <property type="entry name" value="PPPDE_sf"/>
</dbReference>
<dbReference type="EnsemblMetazoa" id="G31975.2">
    <property type="protein sequence ID" value="G31975.2:cds"/>
    <property type="gene ID" value="G31975"/>
</dbReference>
<sequence length="178" mass="20352">MQIRFFLVAILVCALLIEDSDAWWWRRRRTSRSRCPSRSGASPYYFGTTKLLCMTKKGKRESAPSRSTWAFSHRFIYYKGKYFDFLGNSKVAISNSRLEGDKCSGGIESRPAGYSSISLACIEGCAKNYRCTFGRYGLFRNNCHKFANRISAVLCTRSSYCPAWCRGPCNDVSYGRKR</sequence>
<dbReference type="KEGG" id="crg:105344146"/>
<dbReference type="OrthoDB" id="6082640at2759"/>
<dbReference type="AlphaFoldDB" id="A0A8W8M9P6"/>
<dbReference type="RefSeq" id="XP_034308714.1">
    <property type="nucleotide sequence ID" value="XM_034452823.2"/>
</dbReference>
<feature type="chain" id="PRO_5042431808" description="Apple domain-containing protein" evidence="1">
    <location>
        <begin position="23"/>
        <end position="178"/>
    </location>
</feature>
<proteinExistence type="predicted"/>
<evidence type="ECO:0000313" key="3">
    <source>
        <dbReference type="Proteomes" id="UP000005408"/>
    </source>
</evidence>
<evidence type="ECO:0000256" key="1">
    <source>
        <dbReference type="SAM" id="SignalP"/>
    </source>
</evidence>
<evidence type="ECO:0008006" key="4">
    <source>
        <dbReference type="Google" id="ProtNLM"/>
    </source>
</evidence>
<dbReference type="Proteomes" id="UP000005408">
    <property type="component" value="Unassembled WGS sequence"/>
</dbReference>
<dbReference type="Gene3D" id="3.90.1720.30">
    <property type="entry name" value="PPPDE domains"/>
    <property type="match status" value="1"/>
</dbReference>
<evidence type="ECO:0000313" key="2">
    <source>
        <dbReference type="EnsemblMetazoa" id="G31975.1:cds"/>
    </source>
</evidence>
<dbReference type="GeneID" id="105344146"/>
<keyword evidence="1" id="KW-0732">Signal</keyword>
<protein>
    <recommendedName>
        <fullName evidence="4">Apple domain-containing protein</fullName>
    </recommendedName>
</protein>
<reference evidence="2" key="1">
    <citation type="submission" date="2022-08" db="UniProtKB">
        <authorList>
            <consortium name="EnsemblMetazoa"/>
        </authorList>
    </citation>
    <scope>IDENTIFICATION</scope>
    <source>
        <strain evidence="2">05x7-T-G4-1.051#20</strain>
    </source>
</reference>
<organism evidence="2 3">
    <name type="scientific">Magallana gigas</name>
    <name type="common">Pacific oyster</name>
    <name type="synonym">Crassostrea gigas</name>
    <dbReference type="NCBI Taxonomy" id="29159"/>
    <lineage>
        <taxon>Eukaryota</taxon>
        <taxon>Metazoa</taxon>
        <taxon>Spiralia</taxon>
        <taxon>Lophotrochozoa</taxon>
        <taxon>Mollusca</taxon>
        <taxon>Bivalvia</taxon>
        <taxon>Autobranchia</taxon>
        <taxon>Pteriomorphia</taxon>
        <taxon>Ostreida</taxon>
        <taxon>Ostreoidea</taxon>
        <taxon>Ostreidae</taxon>
        <taxon>Magallana</taxon>
    </lineage>
</organism>
<dbReference type="OMA" id="NYRCTFG"/>
<keyword evidence="3" id="KW-1185">Reference proteome</keyword>
<feature type="signal peptide" evidence="1">
    <location>
        <begin position="1"/>
        <end position="22"/>
    </location>
</feature>
<accession>A0A8W8M9P6</accession>